<dbReference type="Gene3D" id="3.40.50.2000">
    <property type="entry name" value="Glycogen Phosphorylase B"/>
    <property type="match status" value="2"/>
</dbReference>
<dbReference type="CDD" id="cd03801">
    <property type="entry name" value="GT4_PimA-like"/>
    <property type="match status" value="1"/>
</dbReference>
<gene>
    <name evidence="1" type="ORF">GCM10010840_11480</name>
</gene>
<organism evidence="1 2">
    <name type="scientific">Deinococcus aerolatus</name>
    <dbReference type="NCBI Taxonomy" id="522487"/>
    <lineage>
        <taxon>Bacteria</taxon>
        <taxon>Thermotogati</taxon>
        <taxon>Deinococcota</taxon>
        <taxon>Deinococci</taxon>
        <taxon>Deinococcales</taxon>
        <taxon>Deinococcaceae</taxon>
        <taxon>Deinococcus</taxon>
    </lineage>
</organism>
<name>A0ABQ2G4I1_9DEIO</name>
<dbReference type="PANTHER" id="PTHR45947">
    <property type="entry name" value="SULFOQUINOVOSYL TRANSFERASE SQD2"/>
    <property type="match status" value="1"/>
</dbReference>
<comment type="caution">
    <text evidence="1">The sequence shown here is derived from an EMBL/GenBank/DDBJ whole genome shotgun (WGS) entry which is preliminary data.</text>
</comment>
<keyword evidence="2" id="KW-1185">Reference proteome</keyword>
<accession>A0ABQ2G4I1</accession>
<dbReference type="EMBL" id="BMOL01000004">
    <property type="protein sequence ID" value="GGL75095.1"/>
    <property type="molecule type" value="Genomic_DNA"/>
</dbReference>
<evidence type="ECO:0000313" key="2">
    <source>
        <dbReference type="Proteomes" id="UP000639973"/>
    </source>
</evidence>
<reference evidence="2" key="1">
    <citation type="journal article" date="2019" name="Int. J. Syst. Evol. Microbiol.">
        <title>The Global Catalogue of Microorganisms (GCM) 10K type strain sequencing project: providing services to taxonomists for standard genome sequencing and annotation.</title>
        <authorList>
            <consortium name="The Broad Institute Genomics Platform"/>
            <consortium name="The Broad Institute Genome Sequencing Center for Infectious Disease"/>
            <person name="Wu L."/>
            <person name="Ma J."/>
        </authorList>
    </citation>
    <scope>NUCLEOTIDE SEQUENCE [LARGE SCALE GENOMIC DNA]</scope>
    <source>
        <strain evidence="2">JCM 15442</strain>
    </source>
</reference>
<dbReference type="PANTHER" id="PTHR45947:SF3">
    <property type="entry name" value="SULFOQUINOVOSYL TRANSFERASE SQD2"/>
    <property type="match status" value="1"/>
</dbReference>
<dbReference type="SUPFAM" id="SSF53756">
    <property type="entry name" value="UDP-Glycosyltransferase/glycogen phosphorylase"/>
    <property type="match status" value="1"/>
</dbReference>
<sequence>MELVTVLEHRFERTPDGQIWTQTAFAYSDWLPYLTTFESVNVVARVEDIAAVGHDMKLSSGPNVCFTAVPYFVGPKQFLLKARIVRRAVHNALLKESAVLLRIPGILGAIAYSILKKTGRPYGVLVAGDPHEVFARGAVRHPLRPLFQWWFTREMQIQCQNAMAISYVTRSALQKRYPSRAGFSTSFSDVKLSEDTFVDRPHTGWQGLATAQRPCRMALVGSLEQMYKAPDVVIKALAICANYDLHLQLTIIGEGKHRPELEALTRELNVQDRVRFAGQLSSGEAVRHELDQADLFVLPSRTEGLPRAMIEAMARGLPCIGSTVGGIPELLPSEDLVPPGDVHALAQKLQEVVTSPTRLGAMSSRNLEAAHTYEDSAMTQQRTAFYQYIEEQTARWQAARHRVVPPSGTDL</sequence>
<protein>
    <submittedName>
        <fullName evidence="1">Uncharacterized protein</fullName>
    </submittedName>
</protein>
<dbReference type="Pfam" id="PF13692">
    <property type="entry name" value="Glyco_trans_1_4"/>
    <property type="match status" value="1"/>
</dbReference>
<proteinExistence type="predicted"/>
<dbReference type="RefSeq" id="WP_188969910.1">
    <property type="nucleotide sequence ID" value="NZ_BMOL01000004.1"/>
</dbReference>
<dbReference type="Proteomes" id="UP000639973">
    <property type="component" value="Unassembled WGS sequence"/>
</dbReference>
<evidence type="ECO:0000313" key="1">
    <source>
        <dbReference type="EMBL" id="GGL75095.1"/>
    </source>
</evidence>
<dbReference type="InterPro" id="IPR050194">
    <property type="entry name" value="Glycosyltransferase_grp1"/>
</dbReference>